<accession>A0A917VF17</accession>
<sequence>MNDSDHEFQHYLAWERGAFAKIDAAISAVSVATGMLLATGVIPADNPITTGSVLLAFAAWPGWGALKLHAEHRELTAELRDQGCTEQCWTINGGLHTMTQAGAR</sequence>
<organism evidence="1 2">
    <name type="scientific">Nocardia camponoti</name>
    <dbReference type="NCBI Taxonomy" id="1616106"/>
    <lineage>
        <taxon>Bacteria</taxon>
        <taxon>Bacillati</taxon>
        <taxon>Actinomycetota</taxon>
        <taxon>Actinomycetes</taxon>
        <taxon>Mycobacteriales</taxon>
        <taxon>Nocardiaceae</taxon>
        <taxon>Nocardia</taxon>
    </lineage>
</organism>
<dbReference type="AlphaFoldDB" id="A0A917VF17"/>
<protein>
    <submittedName>
        <fullName evidence="1">Uncharacterized protein</fullName>
    </submittedName>
</protein>
<gene>
    <name evidence="1" type="ORF">GCM10011591_46470</name>
</gene>
<name>A0A917VF17_9NOCA</name>
<reference evidence="1" key="2">
    <citation type="submission" date="2020-09" db="EMBL/GenBank/DDBJ databases">
        <authorList>
            <person name="Sun Q."/>
            <person name="Zhou Y."/>
        </authorList>
    </citation>
    <scope>NUCLEOTIDE SEQUENCE</scope>
    <source>
        <strain evidence="1">CGMCC 4.7278</strain>
    </source>
</reference>
<evidence type="ECO:0000313" key="2">
    <source>
        <dbReference type="Proteomes" id="UP000612956"/>
    </source>
</evidence>
<reference evidence="1" key="1">
    <citation type="journal article" date="2014" name="Int. J. Syst. Evol. Microbiol.">
        <title>Complete genome sequence of Corynebacterium casei LMG S-19264T (=DSM 44701T), isolated from a smear-ripened cheese.</title>
        <authorList>
            <consortium name="US DOE Joint Genome Institute (JGI-PGF)"/>
            <person name="Walter F."/>
            <person name="Albersmeier A."/>
            <person name="Kalinowski J."/>
            <person name="Ruckert C."/>
        </authorList>
    </citation>
    <scope>NUCLEOTIDE SEQUENCE</scope>
    <source>
        <strain evidence="1">CGMCC 4.7278</strain>
    </source>
</reference>
<dbReference type="RefSeq" id="WP_188831207.1">
    <property type="nucleotide sequence ID" value="NZ_BMMW01000007.1"/>
</dbReference>
<proteinExistence type="predicted"/>
<dbReference type="Proteomes" id="UP000612956">
    <property type="component" value="Unassembled WGS sequence"/>
</dbReference>
<evidence type="ECO:0000313" key="1">
    <source>
        <dbReference type="EMBL" id="GGK69047.1"/>
    </source>
</evidence>
<comment type="caution">
    <text evidence="1">The sequence shown here is derived from an EMBL/GenBank/DDBJ whole genome shotgun (WGS) entry which is preliminary data.</text>
</comment>
<keyword evidence="2" id="KW-1185">Reference proteome</keyword>
<dbReference type="EMBL" id="BMMW01000007">
    <property type="protein sequence ID" value="GGK69047.1"/>
    <property type="molecule type" value="Genomic_DNA"/>
</dbReference>